<organism evidence="2 3">
    <name type="scientific">Eikenella corrodens</name>
    <dbReference type="NCBI Taxonomy" id="539"/>
    <lineage>
        <taxon>Bacteria</taxon>
        <taxon>Pseudomonadati</taxon>
        <taxon>Pseudomonadota</taxon>
        <taxon>Betaproteobacteria</taxon>
        <taxon>Neisseriales</taxon>
        <taxon>Neisseriaceae</taxon>
        <taxon>Eikenella</taxon>
    </lineage>
</organism>
<comment type="caution">
    <text evidence="2">The sequence shown here is derived from an EMBL/GenBank/DDBJ whole genome shotgun (WGS) entry which is preliminary data.</text>
</comment>
<dbReference type="Proteomes" id="UP000078003">
    <property type="component" value="Unassembled WGS sequence"/>
</dbReference>
<keyword evidence="1" id="KW-0812">Transmembrane</keyword>
<keyword evidence="1" id="KW-1133">Transmembrane helix</keyword>
<proteinExistence type="predicted"/>
<protein>
    <submittedName>
        <fullName evidence="2">Uncharacterized protein</fullName>
    </submittedName>
</protein>
<accession>A0A1A9RD53</accession>
<keyword evidence="1" id="KW-0472">Membrane</keyword>
<evidence type="ECO:0000313" key="3">
    <source>
        <dbReference type="Proteomes" id="UP000078003"/>
    </source>
</evidence>
<dbReference type="AlphaFoldDB" id="A0A1A9RD53"/>
<gene>
    <name evidence="2" type="ORF">A7P85_07190</name>
</gene>
<sequence>MRESFSWIDGIYGRNGFSTVQLLRFYFQIALMDAGYLKLGFNYYPYPCLPSAALALFAEVFAAVLEQGKLVAE</sequence>
<dbReference type="EMBL" id="LXSF01000007">
    <property type="protein sequence ID" value="OAM16190.1"/>
    <property type="molecule type" value="Genomic_DNA"/>
</dbReference>
<evidence type="ECO:0000313" key="2">
    <source>
        <dbReference type="EMBL" id="OAM16190.1"/>
    </source>
</evidence>
<feature type="transmembrane region" description="Helical" evidence="1">
    <location>
        <begin position="43"/>
        <end position="65"/>
    </location>
</feature>
<evidence type="ECO:0000256" key="1">
    <source>
        <dbReference type="SAM" id="Phobius"/>
    </source>
</evidence>
<name>A0A1A9RD53_EIKCO</name>
<reference evidence="3" key="1">
    <citation type="submission" date="2016-05" db="EMBL/GenBank/DDBJ databases">
        <title>Draft genome of Corynebacterium afermentans subsp. afermentans LCDC 88199T.</title>
        <authorList>
            <person name="Bernier A.-M."/>
            <person name="Bernard K."/>
        </authorList>
    </citation>
    <scope>NUCLEOTIDE SEQUENCE [LARGE SCALE GENOMIC DNA]</scope>
    <source>
        <strain evidence="3">NML01-0328</strain>
    </source>
</reference>